<dbReference type="GO" id="GO:0031201">
    <property type="term" value="C:SNARE complex"/>
    <property type="evidence" value="ECO:0007669"/>
    <property type="project" value="TreeGrafter"/>
</dbReference>
<evidence type="ECO:0008006" key="14">
    <source>
        <dbReference type="Google" id="ProtNLM"/>
    </source>
</evidence>
<dbReference type="Proteomes" id="UP000306954">
    <property type="component" value="Unassembled WGS sequence"/>
</dbReference>
<dbReference type="AlphaFoldDB" id="A0A4T0JIV5"/>
<protein>
    <recommendedName>
        <fullName evidence="14">t-SNARE coiled-coil homology domain-containing protein</fullName>
    </recommendedName>
</protein>
<dbReference type="EMBL" id="SPOI01000053">
    <property type="protein sequence ID" value="TIB38661.1"/>
    <property type="molecule type" value="Genomic_DNA"/>
</dbReference>
<evidence type="ECO:0000256" key="3">
    <source>
        <dbReference type="ARBA" id="ARBA00022448"/>
    </source>
</evidence>
<keyword evidence="5" id="KW-0653">Protein transport</keyword>
<dbReference type="GO" id="GO:0005783">
    <property type="term" value="C:endoplasmic reticulum"/>
    <property type="evidence" value="ECO:0007669"/>
    <property type="project" value="TreeGrafter"/>
</dbReference>
<feature type="transmembrane region" description="Helical" evidence="9">
    <location>
        <begin position="252"/>
        <end position="271"/>
    </location>
</feature>
<keyword evidence="4 9" id="KW-0812">Transmembrane</keyword>
<comment type="caution">
    <text evidence="11">The sequence shown here is derived from an EMBL/GenBank/DDBJ whole genome shotgun (WGS) entry which is preliminary data.</text>
</comment>
<dbReference type="PANTHER" id="PTHR15959:SF0">
    <property type="entry name" value="SYNTAXIN-18"/>
    <property type="match status" value="1"/>
</dbReference>
<evidence type="ECO:0000256" key="5">
    <source>
        <dbReference type="ARBA" id="ARBA00022927"/>
    </source>
</evidence>
<sequence length="272" mass="30769">MDRTVEFRQCLLINSNSFKIPSKPRNSKAPQPIQLNEESKSLLDNLNNVNNVINSIDSSTNLAVLDEEISSILKLSSSRLKLLDDKIEQSLSTSYVDTLLGQSSNPVHKQHQYGKLISLNAFLFKLSHKYQKIQQSSSKKHKIIPQYAQLEDVDIPTPSTNHSHLSPQQTLLLDKESEALRNSDKQDLIALEKAQHSLLSITNLQSEIMTHLTQQSHLVEQLYDDSLTSTGSLGDASKQLFKAKDNQSSSRLFIIFFFFIAGFSLLFLEFYD</sequence>
<evidence type="ECO:0000313" key="10">
    <source>
        <dbReference type="EMBL" id="TIB12534.1"/>
    </source>
</evidence>
<evidence type="ECO:0000256" key="7">
    <source>
        <dbReference type="ARBA" id="ARBA00023054"/>
    </source>
</evidence>
<evidence type="ECO:0000256" key="4">
    <source>
        <dbReference type="ARBA" id="ARBA00022692"/>
    </source>
</evidence>
<keyword evidence="6 9" id="KW-1133">Transmembrane helix</keyword>
<dbReference type="GO" id="GO:0015031">
    <property type="term" value="P:protein transport"/>
    <property type="evidence" value="ECO:0007669"/>
    <property type="project" value="UniProtKB-KW"/>
</dbReference>
<evidence type="ECO:0000313" key="13">
    <source>
        <dbReference type="Proteomes" id="UP000310689"/>
    </source>
</evidence>
<comment type="similarity">
    <text evidence="2">Belongs to the syntaxin family.</text>
</comment>
<keyword evidence="7" id="KW-0175">Coiled coil</keyword>
<evidence type="ECO:0000256" key="6">
    <source>
        <dbReference type="ARBA" id="ARBA00022989"/>
    </source>
</evidence>
<comment type="subcellular location">
    <subcellularLocation>
        <location evidence="1">Membrane</location>
        <topology evidence="1">Single-pass type IV membrane protein</topology>
    </subcellularLocation>
</comment>
<evidence type="ECO:0000256" key="9">
    <source>
        <dbReference type="SAM" id="Phobius"/>
    </source>
</evidence>
<dbReference type="Proteomes" id="UP000310689">
    <property type="component" value="Unassembled WGS sequence"/>
</dbReference>
<keyword evidence="8 9" id="KW-0472">Membrane</keyword>
<evidence type="ECO:0000256" key="1">
    <source>
        <dbReference type="ARBA" id="ARBA00004211"/>
    </source>
</evidence>
<evidence type="ECO:0000256" key="2">
    <source>
        <dbReference type="ARBA" id="ARBA00009063"/>
    </source>
</evidence>
<accession>A0A4T0JIV5</accession>
<dbReference type="PANTHER" id="PTHR15959">
    <property type="entry name" value="SYNTAXIN-18"/>
    <property type="match status" value="1"/>
</dbReference>
<evidence type="ECO:0000313" key="12">
    <source>
        <dbReference type="Proteomes" id="UP000306954"/>
    </source>
</evidence>
<name>A0A4T0JIV5_WALIC</name>
<dbReference type="OrthoDB" id="342981at2759"/>
<organism evidence="11 13">
    <name type="scientific">Wallemia ichthyophaga</name>
    <dbReference type="NCBI Taxonomy" id="245174"/>
    <lineage>
        <taxon>Eukaryota</taxon>
        <taxon>Fungi</taxon>
        <taxon>Dikarya</taxon>
        <taxon>Basidiomycota</taxon>
        <taxon>Wallemiomycotina</taxon>
        <taxon>Wallemiomycetes</taxon>
        <taxon>Wallemiales</taxon>
        <taxon>Wallemiaceae</taxon>
        <taxon>Wallemia</taxon>
    </lineage>
</organism>
<keyword evidence="3" id="KW-0813">Transport</keyword>
<evidence type="ECO:0000256" key="8">
    <source>
        <dbReference type="ARBA" id="ARBA00023136"/>
    </source>
</evidence>
<dbReference type="EMBL" id="SPOF01000018">
    <property type="protein sequence ID" value="TIB12534.1"/>
    <property type="molecule type" value="Genomic_DNA"/>
</dbReference>
<evidence type="ECO:0000313" key="11">
    <source>
        <dbReference type="EMBL" id="TIB38661.1"/>
    </source>
</evidence>
<dbReference type="GO" id="GO:0006890">
    <property type="term" value="P:retrograde vesicle-mediated transport, Golgi to endoplasmic reticulum"/>
    <property type="evidence" value="ECO:0007669"/>
    <property type="project" value="TreeGrafter"/>
</dbReference>
<reference evidence="12 13" key="1">
    <citation type="submission" date="2019-03" db="EMBL/GenBank/DDBJ databases">
        <title>Sequencing 23 genomes of Wallemia ichthyophaga.</title>
        <authorList>
            <person name="Gostincar C."/>
        </authorList>
    </citation>
    <scope>NUCLEOTIDE SEQUENCE [LARGE SCALE GENOMIC DNA]</scope>
    <source>
        <strain evidence="11 13">EXF-6200</strain>
        <strain evidence="10 12">EXF-8621</strain>
    </source>
</reference>
<proteinExistence type="inferred from homology"/>
<gene>
    <name evidence="11" type="ORF">E3P86_01505</name>
    <name evidence="10" type="ORF">E3P90_01987</name>
</gene>